<evidence type="ECO:0000256" key="2">
    <source>
        <dbReference type="ARBA" id="ARBA00022692"/>
    </source>
</evidence>
<feature type="transmembrane region" description="Helical" evidence="6">
    <location>
        <begin position="20"/>
        <end position="39"/>
    </location>
</feature>
<evidence type="ECO:0000256" key="5">
    <source>
        <dbReference type="ARBA" id="ARBA00023136"/>
    </source>
</evidence>
<evidence type="ECO:0000313" key="8">
    <source>
        <dbReference type="EMBL" id="SNQ29643.1"/>
    </source>
</evidence>
<dbReference type="PANTHER" id="PTHR11562:SF17">
    <property type="entry name" value="RE54080P-RELATED"/>
    <property type="match status" value="1"/>
</dbReference>
<dbReference type="PANTHER" id="PTHR11562">
    <property type="entry name" value="CATION EFFLUX PROTEIN/ ZINC TRANSPORTER"/>
    <property type="match status" value="1"/>
</dbReference>
<dbReference type="Gene3D" id="1.20.1510.10">
    <property type="entry name" value="Cation efflux protein transmembrane domain"/>
    <property type="match status" value="1"/>
</dbReference>
<feature type="domain" description="Cation efflux protein transmembrane" evidence="7">
    <location>
        <begin position="22"/>
        <end position="197"/>
    </location>
</feature>
<sequence length="211" mass="22336">MAKCCHHEAPKTGFSQRFRMALWIALILNASLFLIEVIGGMQSGSSALWADALDFAGDSFNYILSLIALGMSLYWRATAALVKGIMMLSFAAAIVIKVIWSYSNGQPPEVMTMGIIGGLALAANIVSALVLYAFKEGDSNMRSVWLCSRNDAIGNVAVLGAALGVFGTQSVLPDLIVAAIMAGLGWSGGVQIIKGALAERQQAKHHSHAHS</sequence>
<dbReference type="SUPFAM" id="SSF161111">
    <property type="entry name" value="Cation efflux protein transmembrane domain-like"/>
    <property type="match status" value="1"/>
</dbReference>
<keyword evidence="3" id="KW-0862">Zinc</keyword>
<evidence type="ECO:0000256" key="6">
    <source>
        <dbReference type="SAM" id="Phobius"/>
    </source>
</evidence>
<dbReference type="EMBL" id="FZLN01000002">
    <property type="protein sequence ID" value="SNQ29643.1"/>
    <property type="molecule type" value="Genomic_DNA"/>
</dbReference>
<dbReference type="OrthoDB" id="9799649at2"/>
<feature type="transmembrane region" description="Helical" evidence="6">
    <location>
        <begin position="84"/>
        <end position="102"/>
    </location>
</feature>
<gene>
    <name evidence="8" type="ORF">SAMN05444584_1604</name>
</gene>
<dbReference type="AlphaFoldDB" id="A0A217EGM4"/>
<keyword evidence="5 6" id="KW-0472">Membrane</keyword>
<name>A0A217EGM4_9GAMM</name>
<keyword evidence="3" id="KW-0864">Zinc transport</keyword>
<evidence type="ECO:0000259" key="7">
    <source>
        <dbReference type="Pfam" id="PF01545"/>
    </source>
</evidence>
<protein>
    <submittedName>
        <fullName evidence="8">Co/Zn/Cd efflux system component</fullName>
    </submittedName>
</protein>
<dbReference type="GO" id="GO:0005385">
    <property type="term" value="F:zinc ion transmembrane transporter activity"/>
    <property type="evidence" value="ECO:0007669"/>
    <property type="project" value="TreeGrafter"/>
</dbReference>
<keyword evidence="3" id="KW-0813">Transport</keyword>
<dbReference type="RefSeq" id="WP_088823682.1">
    <property type="nucleotide sequence ID" value="NZ_FZLN01000002.1"/>
</dbReference>
<evidence type="ECO:0000256" key="3">
    <source>
        <dbReference type="ARBA" id="ARBA00022906"/>
    </source>
</evidence>
<accession>A0A217EGM4</accession>
<evidence type="ECO:0000256" key="1">
    <source>
        <dbReference type="ARBA" id="ARBA00004141"/>
    </source>
</evidence>
<dbReference type="InterPro" id="IPR050681">
    <property type="entry name" value="CDF/SLC30A"/>
</dbReference>
<feature type="transmembrane region" description="Helical" evidence="6">
    <location>
        <begin position="114"/>
        <end position="132"/>
    </location>
</feature>
<evidence type="ECO:0000313" key="9">
    <source>
        <dbReference type="Proteomes" id="UP000243463"/>
    </source>
</evidence>
<reference evidence="9" key="1">
    <citation type="submission" date="2017-06" db="EMBL/GenBank/DDBJ databases">
        <authorList>
            <person name="Varghese N."/>
            <person name="Submissions S."/>
        </authorList>
    </citation>
    <scope>NUCLEOTIDE SEQUENCE [LARGE SCALE GENOMIC DNA]</scope>
    <source>
        <strain evidence="9">ANC 5114</strain>
    </source>
</reference>
<dbReference type="InterPro" id="IPR027469">
    <property type="entry name" value="Cation_efflux_TMD_sf"/>
</dbReference>
<evidence type="ECO:0000256" key="4">
    <source>
        <dbReference type="ARBA" id="ARBA00022989"/>
    </source>
</evidence>
<keyword evidence="4 6" id="KW-1133">Transmembrane helix</keyword>
<proteinExistence type="predicted"/>
<comment type="subcellular location">
    <subcellularLocation>
        <location evidence="1">Membrane</location>
        <topology evidence="1">Multi-pass membrane protein</topology>
    </subcellularLocation>
</comment>
<feature type="transmembrane region" description="Helical" evidence="6">
    <location>
        <begin position="59"/>
        <end position="77"/>
    </location>
</feature>
<dbReference type="InterPro" id="IPR058533">
    <property type="entry name" value="Cation_efflux_TM"/>
</dbReference>
<keyword evidence="3" id="KW-0406">Ion transport</keyword>
<keyword evidence="2 6" id="KW-0812">Transmembrane</keyword>
<dbReference type="Pfam" id="PF01545">
    <property type="entry name" value="Cation_efflux"/>
    <property type="match status" value="1"/>
</dbReference>
<organism evidence="8 9">
    <name type="scientific">Acinetobacter apis</name>
    <dbReference type="NCBI Taxonomy" id="1229165"/>
    <lineage>
        <taxon>Bacteria</taxon>
        <taxon>Pseudomonadati</taxon>
        <taxon>Pseudomonadota</taxon>
        <taxon>Gammaproteobacteria</taxon>
        <taxon>Moraxellales</taxon>
        <taxon>Moraxellaceae</taxon>
        <taxon>Acinetobacter</taxon>
    </lineage>
</organism>
<dbReference type="GO" id="GO:0005886">
    <property type="term" value="C:plasma membrane"/>
    <property type="evidence" value="ECO:0007669"/>
    <property type="project" value="TreeGrafter"/>
</dbReference>
<feature type="transmembrane region" description="Helical" evidence="6">
    <location>
        <begin position="175"/>
        <end position="197"/>
    </location>
</feature>
<feature type="transmembrane region" description="Helical" evidence="6">
    <location>
        <begin position="152"/>
        <end position="169"/>
    </location>
</feature>
<keyword evidence="9" id="KW-1185">Reference proteome</keyword>
<dbReference type="Proteomes" id="UP000243463">
    <property type="component" value="Unassembled WGS sequence"/>
</dbReference>